<reference evidence="1 2" key="1">
    <citation type="submission" date="2019-06" db="EMBL/GenBank/DDBJ databases">
        <title>A novel species of marine bacteria.</title>
        <authorList>
            <person name="Wang Y."/>
        </authorList>
    </citation>
    <scope>NUCLEOTIDE SEQUENCE [LARGE SCALE GENOMIC DNA]</scope>
    <source>
        <strain evidence="1 2">MA1-10</strain>
    </source>
</reference>
<gene>
    <name evidence="1" type="ORF">FIL88_14065</name>
</gene>
<dbReference type="Proteomes" id="UP000315816">
    <property type="component" value="Unassembled WGS sequence"/>
</dbReference>
<evidence type="ECO:0000313" key="2">
    <source>
        <dbReference type="Proteomes" id="UP000315816"/>
    </source>
</evidence>
<dbReference type="InterPro" id="IPR021335">
    <property type="entry name" value="DUF2948"/>
</dbReference>
<dbReference type="AlphaFoldDB" id="A0A545SMJ0"/>
<dbReference type="Pfam" id="PF11164">
    <property type="entry name" value="DUF2948"/>
    <property type="match status" value="1"/>
</dbReference>
<organism evidence="1 2">
    <name type="scientific">Aliiroseovarius halocynthiae</name>
    <dbReference type="NCBI Taxonomy" id="985055"/>
    <lineage>
        <taxon>Bacteria</taxon>
        <taxon>Pseudomonadati</taxon>
        <taxon>Pseudomonadota</taxon>
        <taxon>Alphaproteobacteria</taxon>
        <taxon>Rhodobacterales</taxon>
        <taxon>Paracoccaceae</taxon>
        <taxon>Aliiroseovarius</taxon>
    </lineage>
</organism>
<protein>
    <submittedName>
        <fullName evidence="1">DUF2948 family protein</fullName>
    </submittedName>
</protein>
<accession>A0A545SMJ0</accession>
<proteinExistence type="predicted"/>
<sequence>MQDARFEDAGESALKLVALDAADLEIVSALVQDAVFPASEIAWSHARRRFDLLLNRFRWEDKKAAEARNRPVERVQTVLSVSDVLKVQSQGVKKGDRDMILSLLSLSFVPGDDGMGRLELILAGDGAIALEVETLDVTLQDVTRPYIAPSKHTPEHDLSE</sequence>
<dbReference type="EMBL" id="VICH01000011">
    <property type="protein sequence ID" value="TQV66179.1"/>
    <property type="molecule type" value="Genomic_DNA"/>
</dbReference>
<comment type="caution">
    <text evidence="1">The sequence shown here is derived from an EMBL/GenBank/DDBJ whole genome shotgun (WGS) entry which is preliminary data.</text>
</comment>
<name>A0A545SMJ0_9RHOB</name>
<dbReference type="OrthoDB" id="9806367at2"/>
<keyword evidence="2" id="KW-1185">Reference proteome</keyword>
<evidence type="ECO:0000313" key="1">
    <source>
        <dbReference type="EMBL" id="TQV66179.1"/>
    </source>
</evidence>
<dbReference type="RefSeq" id="WP_142854511.1">
    <property type="nucleotide sequence ID" value="NZ_FXWW01000006.1"/>
</dbReference>